<sequence length="464" mass="51517">MKHSVQTWLLAAGLLAAPLAQAQKKAAPAATTPAATSTAAPAFPYPIQQKQLANGMNVVTVPFDSPGLASVFLVVRAGSRDEVEPGHTGFAHFFEHVMFRGTDKYSKEQYDQVLKSVGASANANTSLDRTVYHMTGNATMLEKMLEVEADRFQHLKYAEHDFKAEAGAVKGEYTKNSASLYTQLNEKVADAAFDKHTYEHTTMGFFKDVVDMPNQYQYSLQFFDRFYRPEYTTLLVVGDVKTEQVNQLADKYFSMWKRGSYQPAITQEPEQTAPRYVHIQNANFPPLVSLSYRGPAFNDQSKDLPALDILTTMLFSDNSPLYQKLVVKEQKVRFVGGSPNYTRDPYLTSIRASVVKAADMAYVKDEITKALEDLKTTPVDAKRLADTKSALKYSFLMGLDSPDQIANGLAQYIWLTGNPQSLNNFYALYDQVTPADIQAAAKKYFVPEHLTVGTIGPNPTGGVQ</sequence>
<feature type="chain" id="PRO_5014935424" evidence="6">
    <location>
        <begin position="23"/>
        <end position="464"/>
    </location>
</feature>
<dbReference type="Gene3D" id="3.30.830.10">
    <property type="entry name" value="Metalloenzyme, LuxS/M16 peptidase-like"/>
    <property type="match status" value="2"/>
</dbReference>
<feature type="domain" description="Peptidase M16 N-terminal" evidence="7">
    <location>
        <begin position="69"/>
        <end position="203"/>
    </location>
</feature>
<dbReference type="RefSeq" id="WP_100334927.1">
    <property type="nucleotide sequence ID" value="NZ_PGFA01000001.1"/>
</dbReference>
<dbReference type="PANTHER" id="PTHR43690">
    <property type="entry name" value="NARDILYSIN"/>
    <property type="match status" value="1"/>
</dbReference>
<keyword evidence="10" id="KW-1185">Reference proteome</keyword>
<keyword evidence="6" id="KW-0732">Signal</keyword>
<evidence type="ECO:0000313" key="10">
    <source>
        <dbReference type="Proteomes" id="UP000228535"/>
    </source>
</evidence>
<evidence type="ECO:0000256" key="4">
    <source>
        <dbReference type="ARBA" id="ARBA00022833"/>
    </source>
</evidence>
<dbReference type="GO" id="GO:0046872">
    <property type="term" value="F:metal ion binding"/>
    <property type="evidence" value="ECO:0007669"/>
    <property type="project" value="InterPro"/>
</dbReference>
<evidence type="ECO:0000256" key="2">
    <source>
        <dbReference type="ARBA" id="ARBA00022670"/>
    </source>
</evidence>
<dbReference type="EMBL" id="PGFA01000001">
    <property type="protein sequence ID" value="PJJ59198.1"/>
    <property type="molecule type" value="Genomic_DNA"/>
</dbReference>
<evidence type="ECO:0000259" key="7">
    <source>
        <dbReference type="Pfam" id="PF00675"/>
    </source>
</evidence>
<dbReference type="SUPFAM" id="SSF63411">
    <property type="entry name" value="LuxS/MPP-like metallohydrolase"/>
    <property type="match status" value="2"/>
</dbReference>
<dbReference type="PANTHER" id="PTHR43690:SF17">
    <property type="entry name" value="PROTEIN YHJJ"/>
    <property type="match status" value="1"/>
</dbReference>
<dbReference type="InterPro" id="IPR007863">
    <property type="entry name" value="Peptidase_M16_C"/>
</dbReference>
<comment type="similarity">
    <text evidence="1">Belongs to the peptidase M16 family.</text>
</comment>
<comment type="caution">
    <text evidence="9">The sequence shown here is derived from an EMBL/GenBank/DDBJ whole genome shotgun (WGS) entry which is preliminary data.</text>
</comment>
<keyword evidence="3" id="KW-0378">Hydrolase</keyword>
<organism evidence="9 10">
    <name type="scientific">Hymenobacter chitinivorans DSM 11115</name>
    <dbReference type="NCBI Taxonomy" id="1121954"/>
    <lineage>
        <taxon>Bacteria</taxon>
        <taxon>Pseudomonadati</taxon>
        <taxon>Bacteroidota</taxon>
        <taxon>Cytophagia</taxon>
        <taxon>Cytophagales</taxon>
        <taxon>Hymenobacteraceae</taxon>
        <taxon>Hymenobacter</taxon>
    </lineage>
</organism>
<evidence type="ECO:0000256" key="6">
    <source>
        <dbReference type="SAM" id="SignalP"/>
    </source>
</evidence>
<evidence type="ECO:0000256" key="5">
    <source>
        <dbReference type="ARBA" id="ARBA00023049"/>
    </source>
</evidence>
<dbReference type="Proteomes" id="UP000228535">
    <property type="component" value="Unassembled WGS sequence"/>
</dbReference>
<dbReference type="GO" id="GO:0008237">
    <property type="term" value="F:metallopeptidase activity"/>
    <property type="evidence" value="ECO:0007669"/>
    <property type="project" value="UniProtKB-KW"/>
</dbReference>
<dbReference type="InterPro" id="IPR011765">
    <property type="entry name" value="Pept_M16_N"/>
</dbReference>
<dbReference type="InterPro" id="IPR011249">
    <property type="entry name" value="Metalloenz_LuxS/M16"/>
</dbReference>
<dbReference type="InterPro" id="IPR050626">
    <property type="entry name" value="Peptidase_M16"/>
</dbReference>
<evidence type="ECO:0000259" key="8">
    <source>
        <dbReference type="Pfam" id="PF05193"/>
    </source>
</evidence>
<keyword evidence="4" id="KW-0862">Zinc</keyword>
<feature type="domain" description="Peptidase M16 C-terminal" evidence="8">
    <location>
        <begin position="220"/>
        <end position="391"/>
    </location>
</feature>
<evidence type="ECO:0000256" key="1">
    <source>
        <dbReference type="ARBA" id="ARBA00007261"/>
    </source>
</evidence>
<proteinExistence type="inferred from homology"/>
<dbReference type="GO" id="GO:0006508">
    <property type="term" value="P:proteolysis"/>
    <property type="evidence" value="ECO:0007669"/>
    <property type="project" value="UniProtKB-KW"/>
</dbReference>
<evidence type="ECO:0000256" key="3">
    <source>
        <dbReference type="ARBA" id="ARBA00022801"/>
    </source>
</evidence>
<evidence type="ECO:0000313" key="9">
    <source>
        <dbReference type="EMBL" id="PJJ59198.1"/>
    </source>
</evidence>
<protein>
    <submittedName>
        <fullName evidence="9">Zinc protease</fullName>
    </submittedName>
</protein>
<name>A0A2M9BMM3_9BACT</name>
<reference evidence="9 10" key="1">
    <citation type="submission" date="2017-11" db="EMBL/GenBank/DDBJ databases">
        <title>Genomic Encyclopedia of Archaeal and Bacterial Type Strains, Phase II (KMG-II): From Individual Species to Whole Genera.</title>
        <authorList>
            <person name="Goeker M."/>
        </authorList>
    </citation>
    <scope>NUCLEOTIDE SEQUENCE [LARGE SCALE GENOMIC DNA]</scope>
    <source>
        <strain evidence="9 10">DSM 11115</strain>
    </source>
</reference>
<gene>
    <name evidence="9" type="ORF">CLV45_0614</name>
</gene>
<dbReference type="Pfam" id="PF05193">
    <property type="entry name" value="Peptidase_M16_C"/>
    <property type="match status" value="1"/>
</dbReference>
<dbReference type="AlphaFoldDB" id="A0A2M9BMM3"/>
<keyword evidence="2 9" id="KW-0645">Protease</keyword>
<accession>A0A2M9BMM3</accession>
<keyword evidence="5" id="KW-0482">Metalloprotease</keyword>
<dbReference type="OrthoDB" id="9811314at2"/>
<feature type="signal peptide" evidence="6">
    <location>
        <begin position="1"/>
        <end position="22"/>
    </location>
</feature>
<dbReference type="Pfam" id="PF00675">
    <property type="entry name" value="Peptidase_M16"/>
    <property type="match status" value="1"/>
</dbReference>